<dbReference type="GO" id="GO:0016226">
    <property type="term" value="P:iron-sulfur cluster assembly"/>
    <property type="evidence" value="ECO:0007669"/>
    <property type="project" value="TreeGrafter"/>
</dbReference>
<reference evidence="5" key="1">
    <citation type="submission" date="2021-02" db="EMBL/GenBank/DDBJ databases">
        <authorList>
            <person name="Nowell W R."/>
        </authorList>
    </citation>
    <scope>NUCLEOTIDE SEQUENCE</scope>
</reference>
<dbReference type="InterPro" id="IPR000192">
    <property type="entry name" value="Aminotrans_V_dom"/>
</dbReference>
<feature type="non-terminal residue" evidence="5">
    <location>
        <position position="94"/>
    </location>
</feature>
<feature type="compositionally biased region" description="Basic and acidic residues" evidence="3">
    <location>
        <begin position="32"/>
        <end position="48"/>
    </location>
</feature>
<dbReference type="Proteomes" id="UP000663881">
    <property type="component" value="Unassembled WGS sequence"/>
</dbReference>
<evidence type="ECO:0000256" key="3">
    <source>
        <dbReference type="SAM" id="MobiDB-lite"/>
    </source>
</evidence>
<dbReference type="PANTHER" id="PTHR11601">
    <property type="entry name" value="CYSTEINE DESULFURYLASE FAMILY MEMBER"/>
    <property type="match status" value="1"/>
</dbReference>
<evidence type="ECO:0000256" key="2">
    <source>
        <dbReference type="ARBA" id="ARBA00006490"/>
    </source>
</evidence>
<dbReference type="Gene3D" id="3.40.640.10">
    <property type="entry name" value="Type I PLP-dependent aspartate aminotransferase-like (Major domain)"/>
    <property type="match status" value="1"/>
</dbReference>
<organism evidence="5 6">
    <name type="scientific">Adineta steineri</name>
    <dbReference type="NCBI Taxonomy" id="433720"/>
    <lineage>
        <taxon>Eukaryota</taxon>
        <taxon>Metazoa</taxon>
        <taxon>Spiralia</taxon>
        <taxon>Gnathifera</taxon>
        <taxon>Rotifera</taxon>
        <taxon>Eurotatoria</taxon>
        <taxon>Bdelloidea</taxon>
        <taxon>Adinetida</taxon>
        <taxon>Adinetidae</taxon>
        <taxon>Adineta</taxon>
    </lineage>
</organism>
<dbReference type="SUPFAM" id="SSF53383">
    <property type="entry name" value="PLP-dependent transferases"/>
    <property type="match status" value="1"/>
</dbReference>
<proteinExistence type="inferred from homology"/>
<evidence type="ECO:0000256" key="1">
    <source>
        <dbReference type="ARBA" id="ARBA00001933"/>
    </source>
</evidence>
<protein>
    <recommendedName>
        <fullName evidence="4">Aminotransferase class V domain-containing protein</fullName>
    </recommendedName>
</protein>
<dbReference type="GO" id="GO:0005829">
    <property type="term" value="C:cytosol"/>
    <property type="evidence" value="ECO:0007669"/>
    <property type="project" value="TreeGrafter"/>
</dbReference>
<comment type="similarity">
    <text evidence="2">Belongs to the class-V pyridoxal-phosphate-dependent aminotransferase family. NifS/IscS subfamily.</text>
</comment>
<sequence length="94" mass="10962">MFHIIKNSSVKTISFSSVSGRLYRGLSSKPNPSEKDQQENDEKKVKQQKYQELEKLQHRPLYLDAQATTPMDPRVLDQMLPYMTHLYGNPHSRT</sequence>
<dbReference type="AlphaFoldDB" id="A0A820NSS3"/>
<dbReference type="PANTHER" id="PTHR11601:SF34">
    <property type="entry name" value="CYSTEINE DESULFURASE"/>
    <property type="match status" value="1"/>
</dbReference>
<evidence type="ECO:0000313" key="5">
    <source>
        <dbReference type="EMBL" id="CAF4393319.1"/>
    </source>
</evidence>
<feature type="region of interest" description="Disordered" evidence="3">
    <location>
        <begin position="21"/>
        <end position="48"/>
    </location>
</feature>
<evidence type="ECO:0000313" key="6">
    <source>
        <dbReference type="Proteomes" id="UP000663881"/>
    </source>
</evidence>
<gene>
    <name evidence="5" type="ORF">OKA104_LOCUS51000</name>
</gene>
<dbReference type="Gene3D" id="3.90.1150.10">
    <property type="entry name" value="Aspartate Aminotransferase, domain 1"/>
    <property type="match status" value="1"/>
</dbReference>
<evidence type="ECO:0000259" key="4">
    <source>
        <dbReference type="Pfam" id="PF00266"/>
    </source>
</evidence>
<comment type="cofactor">
    <cofactor evidence="1">
        <name>pyridoxal 5'-phosphate</name>
        <dbReference type="ChEBI" id="CHEBI:597326"/>
    </cofactor>
</comment>
<comment type="caution">
    <text evidence="5">The sequence shown here is derived from an EMBL/GenBank/DDBJ whole genome shotgun (WGS) entry which is preliminary data.</text>
</comment>
<dbReference type="InterPro" id="IPR015422">
    <property type="entry name" value="PyrdxlP-dep_Trfase_small"/>
</dbReference>
<dbReference type="Pfam" id="PF00266">
    <property type="entry name" value="Aminotran_5"/>
    <property type="match status" value="1"/>
</dbReference>
<dbReference type="GO" id="GO:0005634">
    <property type="term" value="C:nucleus"/>
    <property type="evidence" value="ECO:0007669"/>
    <property type="project" value="TreeGrafter"/>
</dbReference>
<dbReference type="GO" id="GO:0005739">
    <property type="term" value="C:mitochondrion"/>
    <property type="evidence" value="ECO:0007669"/>
    <property type="project" value="TreeGrafter"/>
</dbReference>
<feature type="domain" description="Aminotransferase class V" evidence="4">
    <location>
        <begin position="62"/>
        <end position="93"/>
    </location>
</feature>
<dbReference type="InterPro" id="IPR015421">
    <property type="entry name" value="PyrdxlP-dep_Trfase_major"/>
</dbReference>
<dbReference type="EMBL" id="CAJOAY010026766">
    <property type="protein sequence ID" value="CAF4393319.1"/>
    <property type="molecule type" value="Genomic_DNA"/>
</dbReference>
<dbReference type="GO" id="GO:0031071">
    <property type="term" value="F:cysteine desulfurase activity"/>
    <property type="evidence" value="ECO:0007669"/>
    <property type="project" value="TreeGrafter"/>
</dbReference>
<dbReference type="InterPro" id="IPR015424">
    <property type="entry name" value="PyrdxlP-dep_Trfase"/>
</dbReference>
<name>A0A820NSS3_9BILA</name>
<accession>A0A820NSS3</accession>